<evidence type="ECO:0000256" key="1">
    <source>
        <dbReference type="ARBA" id="ARBA00004496"/>
    </source>
</evidence>
<dbReference type="EMBL" id="LT608328">
    <property type="protein sequence ID" value="SCM58375.1"/>
    <property type="molecule type" value="Genomic_DNA"/>
</dbReference>
<name>A0A1G4G7V0_9BACT</name>
<evidence type="ECO:0000259" key="4">
    <source>
        <dbReference type="Pfam" id="PF00881"/>
    </source>
</evidence>
<dbReference type="GO" id="GO:0005737">
    <property type="term" value="C:cytoplasm"/>
    <property type="evidence" value="ECO:0007669"/>
    <property type="project" value="UniProtKB-SubCell"/>
</dbReference>
<reference evidence="5 6" key="1">
    <citation type="submission" date="2016-08" db="EMBL/GenBank/DDBJ databases">
        <authorList>
            <person name="Seilhamer J.J."/>
        </authorList>
    </citation>
    <scope>NUCLEOTIDE SEQUENCE [LARGE SCALE GENOMIC DNA]</scope>
    <source>
        <strain evidence="5">ING2-E5A</strain>
    </source>
</reference>
<keyword evidence="3 5" id="KW-0560">Oxidoreductase</keyword>
<evidence type="ECO:0000313" key="5">
    <source>
        <dbReference type="EMBL" id="SCM58375.1"/>
    </source>
</evidence>
<evidence type="ECO:0000313" key="6">
    <source>
        <dbReference type="Proteomes" id="UP000178485"/>
    </source>
</evidence>
<evidence type="ECO:0000256" key="2">
    <source>
        <dbReference type="ARBA" id="ARBA00022490"/>
    </source>
</evidence>
<dbReference type="KEGG" id="pmuc:ING2E5A_1781"/>
<proteinExistence type="predicted"/>
<dbReference type="Proteomes" id="UP000178485">
    <property type="component" value="Chromosome i"/>
</dbReference>
<dbReference type="STRING" id="1642646.ING2E5A_1781"/>
<accession>A0A1G4G7V0</accession>
<evidence type="ECO:0000256" key="3">
    <source>
        <dbReference type="ARBA" id="ARBA00023002"/>
    </source>
</evidence>
<gene>
    <name evidence="5" type="primary">HBN1</name>
    <name evidence="5" type="ORF">ING2E5A_1781</name>
</gene>
<dbReference type="RefSeq" id="WP_071137045.1">
    <property type="nucleotide sequence ID" value="NZ_LT608328.1"/>
</dbReference>
<dbReference type="InterPro" id="IPR033877">
    <property type="entry name" value="Frm2/Hbn1"/>
</dbReference>
<dbReference type="Pfam" id="PF00881">
    <property type="entry name" value="Nitroreductase"/>
    <property type="match status" value="1"/>
</dbReference>
<dbReference type="AlphaFoldDB" id="A0A1G4G7V0"/>
<feature type="domain" description="Nitroreductase" evidence="4">
    <location>
        <begin position="10"/>
        <end position="180"/>
    </location>
</feature>
<dbReference type="PANTHER" id="PTHR43035:SF1">
    <property type="entry name" value="FATTY ACID REPRESSION MUTANT PROTEIN 2-RELATED"/>
    <property type="match status" value="1"/>
</dbReference>
<dbReference type="InterPro" id="IPR000415">
    <property type="entry name" value="Nitroreductase-like"/>
</dbReference>
<comment type="subcellular location">
    <subcellularLocation>
        <location evidence="1">Cytoplasm</location>
    </subcellularLocation>
</comment>
<dbReference type="EC" id="1.-.-.-" evidence="5"/>
<keyword evidence="6" id="KW-1185">Reference proteome</keyword>
<sequence length="202" mass="23203">MKNKSLQDSIQDRRTYYQLSNESPVSDEEIQKIIEYVAYWAPSPFNSQSARMVLLLGENHKKLWELTKAELKKISHSEEAWKKTEEKVNGSFLAGYGTVLFFEDMSVVKGLQGNMPSYSEKFAQWSEHSTAINQILVWMALENEGFGASLQHYNPLIDEGIQKEWGISQDWKLVAQMPFGTPLAEPGEKTHEPLEKRVLVFM</sequence>
<dbReference type="GO" id="GO:0016491">
    <property type="term" value="F:oxidoreductase activity"/>
    <property type="evidence" value="ECO:0007669"/>
    <property type="project" value="UniProtKB-KW"/>
</dbReference>
<dbReference type="FunFam" id="3.40.109.10:FF:000001">
    <property type="entry name" value="Nitroreductase family"/>
    <property type="match status" value="1"/>
</dbReference>
<dbReference type="SUPFAM" id="SSF55469">
    <property type="entry name" value="FMN-dependent nitroreductase-like"/>
    <property type="match status" value="1"/>
</dbReference>
<dbReference type="InterPro" id="IPR029479">
    <property type="entry name" value="Nitroreductase"/>
</dbReference>
<dbReference type="GO" id="GO:0034599">
    <property type="term" value="P:cellular response to oxidative stress"/>
    <property type="evidence" value="ECO:0007669"/>
    <property type="project" value="InterPro"/>
</dbReference>
<dbReference type="PANTHER" id="PTHR43035">
    <property type="entry name" value="FATTY ACID REPRESSION MUTANT PROTEIN 2-RELATED"/>
    <property type="match status" value="1"/>
</dbReference>
<dbReference type="Gene3D" id="3.40.109.10">
    <property type="entry name" value="NADH Oxidase"/>
    <property type="match status" value="1"/>
</dbReference>
<keyword evidence="2" id="KW-0963">Cytoplasm</keyword>
<organism evidence="5 6">
    <name type="scientific">Petrimonas mucosa</name>
    <dbReference type="NCBI Taxonomy" id="1642646"/>
    <lineage>
        <taxon>Bacteria</taxon>
        <taxon>Pseudomonadati</taxon>
        <taxon>Bacteroidota</taxon>
        <taxon>Bacteroidia</taxon>
        <taxon>Bacteroidales</taxon>
        <taxon>Dysgonomonadaceae</taxon>
        <taxon>Petrimonas</taxon>
    </lineage>
</organism>
<dbReference type="CDD" id="cd02140">
    <property type="entry name" value="Frm2-like"/>
    <property type="match status" value="1"/>
</dbReference>
<protein>
    <submittedName>
        <fullName evidence="5">Putative nitroreductase HBN1</fullName>
        <ecNumber evidence="5">1.-.-.-</ecNumber>
    </submittedName>
</protein>